<feature type="short sequence motif" description="HGGXW" evidence="3">
    <location>
        <begin position="46"/>
        <end position="50"/>
    </location>
</feature>
<dbReference type="UniPathway" id="UPA00333">
    <property type="reaction ID" value="UER00454"/>
</dbReference>
<dbReference type="GO" id="GO:0019441">
    <property type="term" value="P:L-tryptophan catabolic process to kynurenine"/>
    <property type="evidence" value="ECO:0007669"/>
    <property type="project" value="UniProtKB-UniRule"/>
</dbReference>
<evidence type="ECO:0000256" key="1">
    <source>
        <dbReference type="ARBA" id="ARBA00022801"/>
    </source>
</evidence>
<dbReference type="EMBL" id="JPKY01000010">
    <property type="protein sequence ID" value="KFH47430.1"/>
    <property type="molecule type" value="Genomic_DNA"/>
</dbReference>
<dbReference type="InterPro" id="IPR000073">
    <property type="entry name" value="AB_hydrolase_1"/>
</dbReference>
<dbReference type="STRING" id="857340.A0A086TDJ8"/>
<comment type="similarity">
    <text evidence="3">Belongs to the kynurenine formamidase family.</text>
</comment>
<feature type="active site" description="Nucleophile" evidence="3">
    <location>
        <position position="142"/>
    </location>
</feature>
<comment type="pathway">
    <text evidence="3">Amino-acid degradation; L-tryptophan degradation via kynurenine pathway; L-kynurenine from L-tryptophan: step 2/2.</text>
</comment>
<name>A0A086TDJ8_HAPC1</name>
<proteinExistence type="inferred from homology"/>
<dbReference type="SUPFAM" id="SSF53474">
    <property type="entry name" value="alpha/beta-Hydrolases"/>
    <property type="match status" value="1"/>
</dbReference>
<keyword evidence="1 3" id="KW-0378">Hydrolase</keyword>
<comment type="catalytic activity">
    <reaction evidence="3">
        <text>N-formyl-L-kynurenine + H2O = L-kynurenine + formate + H(+)</text>
        <dbReference type="Rhea" id="RHEA:13009"/>
        <dbReference type="ChEBI" id="CHEBI:15377"/>
        <dbReference type="ChEBI" id="CHEBI:15378"/>
        <dbReference type="ChEBI" id="CHEBI:15740"/>
        <dbReference type="ChEBI" id="CHEBI:57959"/>
        <dbReference type="ChEBI" id="CHEBI:58629"/>
        <dbReference type="EC" id="3.5.1.9"/>
    </reaction>
</comment>
<dbReference type="OrthoDB" id="420264at2759"/>
<accession>A0A086TDJ8</accession>
<evidence type="ECO:0000313" key="7">
    <source>
        <dbReference type="Proteomes" id="UP000029964"/>
    </source>
</evidence>
<dbReference type="Gene3D" id="3.40.50.1820">
    <property type="entry name" value="alpha/beta hydrolase"/>
    <property type="match status" value="1"/>
</dbReference>
<comment type="caution">
    <text evidence="6">The sequence shown here is derived from an EMBL/GenBank/DDBJ whole genome shotgun (WGS) entry which is preliminary data.</text>
</comment>
<protein>
    <recommendedName>
        <fullName evidence="3">Kynurenine formamidase</fullName>
        <shortName evidence="3">KFA</shortName>
        <shortName evidence="3">KFase</shortName>
        <ecNumber evidence="3">3.5.1.9</ecNumber>
    </recommendedName>
    <alternativeName>
        <fullName evidence="3">Arylformamidase</fullName>
    </alternativeName>
    <alternativeName>
        <fullName evidence="3">N-formylkynurenine formamidase</fullName>
        <shortName evidence="3">FKF</shortName>
    </alternativeName>
</protein>
<feature type="region of interest" description="Disordered" evidence="4">
    <location>
        <begin position="91"/>
        <end position="110"/>
    </location>
</feature>
<comment type="subunit">
    <text evidence="3">Homodimer.</text>
</comment>
<comment type="domain">
    <text evidence="3">The main chain amide nitrogen atoms of the second glycine and its adjacent residue in the HGGXW motif define the oxyanion hole, and stabilize the oxyanion that forms during the nucleophilic attack by the catalytic serine during substrate cleavage.</text>
</comment>
<dbReference type="PANTHER" id="PTHR48081:SF33">
    <property type="entry name" value="KYNURENINE FORMAMIDASE"/>
    <property type="match status" value="1"/>
</dbReference>
<dbReference type="InterPro" id="IPR027519">
    <property type="entry name" value="KFase_ver/fungi-typ"/>
</dbReference>
<dbReference type="InterPro" id="IPR050300">
    <property type="entry name" value="GDXG_lipolytic_enzyme"/>
</dbReference>
<dbReference type="Proteomes" id="UP000029964">
    <property type="component" value="Unassembled WGS sequence"/>
</dbReference>
<dbReference type="InterPro" id="IPR029058">
    <property type="entry name" value="AB_hydrolase_fold"/>
</dbReference>
<feature type="active site" evidence="3">
    <location>
        <position position="268"/>
    </location>
</feature>
<reference evidence="7" key="1">
    <citation type="journal article" date="2014" name="Genome Announc.">
        <title>Genome sequence and annotation of Acremonium chrysogenum, producer of the beta-lactam antibiotic cephalosporin C.</title>
        <authorList>
            <person name="Terfehr D."/>
            <person name="Dahlmann T.A."/>
            <person name="Specht T."/>
            <person name="Zadra I."/>
            <person name="Kuernsteiner H."/>
            <person name="Kueck U."/>
        </authorList>
    </citation>
    <scope>NUCLEOTIDE SEQUENCE [LARGE SCALE GENOMIC DNA]</scope>
    <source>
        <strain evidence="7">ATCC 11550 / CBS 779.69 / DSM 880 / IAM 14645 / JCM 23072 / IMI 49137</strain>
    </source>
</reference>
<feature type="active site" evidence="3">
    <location>
        <position position="236"/>
    </location>
</feature>
<dbReference type="HAMAP" id="MF_03014">
    <property type="entry name" value="KFase"/>
    <property type="match status" value="1"/>
</dbReference>
<sequence length="293" mass="31844">MPLGEAVLNYSCHQYGDNVLQNVGIWQFANKSSQLDTNGYWIVFIHGGAWRDPKITHLSFAPAVNHLTSSDRPSSDLIAGFASIDYRLSPHPDYPQDPSGTPSTELRDARHPDHVHDVESALDFLRQDHGLKDDNYVLVGHSAGATLAFQLLMGSSTRAHAPSKPPLPAAIIGVSGIYDLVALDNRHHGNYAGFITSAFGGNREVWKAASPAAYTGSFKTSWSSSKFAILAWSQQDTLIDEPEIDAMAGKLITDRVNVSIAKDLTGEHDDVWEQGSQLAQLVLQSLAQLKASS</sequence>
<dbReference type="Pfam" id="PF12697">
    <property type="entry name" value="Abhydrolase_6"/>
    <property type="match status" value="1"/>
</dbReference>
<keyword evidence="7" id="KW-1185">Reference proteome</keyword>
<dbReference type="GO" id="GO:0004061">
    <property type="term" value="F:arylformamidase activity"/>
    <property type="evidence" value="ECO:0007669"/>
    <property type="project" value="UniProtKB-UniRule"/>
</dbReference>
<dbReference type="HOGENOM" id="CLU_016852_0_0_1"/>
<feature type="domain" description="AB hydrolase-1" evidence="5">
    <location>
        <begin position="42"/>
        <end position="181"/>
    </location>
</feature>
<evidence type="ECO:0000259" key="5">
    <source>
        <dbReference type="Pfam" id="PF12697"/>
    </source>
</evidence>
<comment type="function">
    <text evidence="3">Catalyzes the hydrolysis of N-formyl-L-kynurenine to L-kynurenine, the second step in the kynurenine pathway of tryptophan degradation. Kynurenine may be further oxidized to nicotinic acid, NAD(H) and NADP(H). Required for elimination of toxic metabolites.</text>
</comment>
<evidence type="ECO:0000256" key="3">
    <source>
        <dbReference type="HAMAP-Rule" id="MF_03014"/>
    </source>
</evidence>
<evidence type="ECO:0000256" key="2">
    <source>
        <dbReference type="ARBA" id="ARBA00023079"/>
    </source>
</evidence>
<dbReference type="AlphaFoldDB" id="A0A086TDJ8"/>
<evidence type="ECO:0000313" key="6">
    <source>
        <dbReference type="EMBL" id="KFH47430.1"/>
    </source>
</evidence>
<organism evidence="6 7">
    <name type="scientific">Hapsidospora chrysogenum (strain ATCC 11550 / CBS 779.69 / DSM 880 / IAM 14645 / JCM 23072 / IMI 49137)</name>
    <name type="common">Acremonium chrysogenum</name>
    <dbReference type="NCBI Taxonomy" id="857340"/>
    <lineage>
        <taxon>Eukaryota</taxon>
        <taxon>Fungi</taxon>
        <taxon>Dikarya</taxon>
        <taxon>Ascomycota</taxon>
        <taxon>Pezizomycotina</taxon>
        <taxon>Sordariomycetes</taxon>
        <taxon>Hypocreomycetidae</taxon>
        <taxon>Hypocreales</taxon>
        <taxon>Bionectriaceae</taxon>
        <taxon>Hapsidospora</taxon>
    </lineage>
</organism>
<gene>
    <name evidence="6" type="ORF">ACRE_017870</name>
</gene>
<dbReference type="GO" id="GO:0034354">
    <property type="term" value="P:'de novo' NAD+ biosynthetic process from L-tryptophan"/>
    <property type="evidence" value="ECO:0007669"/>
    <property type="project" value="UniProtKB-UniRule"/>
</dbReference>
<evidence type="ECO:0000256" key="4">
    <source>
        <dbReference type="SAM" id="MobiDB-lite"/>
    </source>
</evidence>
<dbReference type="ESTHER" id="acrch-a0a086tdj8">
    <property type="family name" value="Kynurenine-formamidase"/>
</dbReference>
<keyword evidence="2 3" id="KW-0823">Tryptophan catabolism</keyword>
<dbReference type="EC" id="3.5.1.9" evidence="3"/>
<dbReference type="PANTHER" id="PTHR48081">
    <property type="entry name" value="AB HYDROLASE SUPERFAMILY PROTEIN C4A8.06C"/>
    <property type="match status" value="1"/>
</dbReference>